<dbReference type="Gene3D" id="3.40.30.10">
    <property type="entry name" value="Glutaredoxin"/>
    <property type="match status" value="1"/>
</dbReference>
<keyword evidence="4" id="KW-0676">Redox-active center</keyword>
<dbReference type="PANTHER" id="PTHR42852">
    <property type="entry name" value="THIOL:DISULFIDE INTERCHANGE PROTEIN DSBE"/>
    <property type="match status" value="1"/>
</dbReference>
<dbReference type="Pfam" id="PF14289">
    <property type="entry name" value="DUF4369"/>
    <property type="match status" value="1"/>
</dbReference>
<dbReference type="GO" id="GO:0016491">
    <property type="term" value="F:oxidoreductase activity"/>
    <property type="evidence" value="ECO:0007669"/>
    <property type="project" value="InterPro"/>
</dbReference>
<dbReference type="EMBL" id="JACIES010000003">
    <property type="protein sequence ID" value="MBB4025651.1"/>
    <property type="molecule type" value="Genomic_DNA"/>
</dbReference>
<dbReference type="Pfam" id="PF08534">
    <property type="entry name" value="Redoxin"/>
    <property type="match status" value="1"/>
</dbReference>
<keyword evidence="3" id="KW-1015">Disulfide bond</keyword>
<evidence type="ECO:0000256" key="1">
    <source>
        <dbReference type="ARBA" id="ARBA00004196"/>
    </source>
</evidence>
<dbReference type="GO" id="GO:0017004">
    <property type="term" value="P:cytochrome complex assembly"/>
    <property type="evidence" value="ECO:0007669"/>
    <property type="project" value="UniProtKB-KW"/>
</dbReference>
<dbReference type="CDD" id="cd02966">
    <property type="entry name" value="TlpA_like_family"/>
    <property type="match status" value="1"/>
</dbReference>
<keyword evidence="7" id="KW-1185">Reference proteome</keyword>
<dbReference type="PANTHER" id="PTHR42852:SF6">
    <property type="entry name" value="THIOL:DISULFIDE INTERCHANGE PROTEIN DSBE"/>
    <property type="match status" value="1"/>
</dbReference>
<feature type="domain" description="Thioredoxin" evidence="5">
    <location>
        <begin position="229"/>
        <end position="367"/>
    </location>
</feature>
<reference evidence="6 7" key="1">
    <citation type="submission" date="2020-08" db="EMBL/GenBank/DDBJ databases">
        <title>Genomic Encyclopedia of Type Strains, Phase IV (KMG-IV): sequencing the most valuable type-strain genomes for metagenomic binning, comparative biology and taxonomic classification.</title>
        <authorList>
            <person name="Goeker M."/>
        </authorList>
    </citation>
    <scope>NUCLEOTIDE SEQUENCE [LARGE SCALE GENOMIC DNA]</scope>
    <source>
        <strain evidence="6 7">DSM 105721</strain>
    </source>
</reference>
<proteinExistence type="predicted"/>
<evidence type="ECO:0000313" key="7">
    <source>
        <dbReference type="Proteomes" id="UP000546007"/>
    </source>
</evidence>
<evidence type="ECO:0000259" key="5">
    <source>
        <dbReference type="PROSITE" id="PS51352"/>
    </source>
</evidence>
<dbReference type="SUPFAM" id="SSF52833">
    <property type="entry name" value="Thioredoxin-like"/>
    <property type="match status" value="1"/>
</dbReference>
<comment type="subcellular location">
    <subcellularLocation>
        <location evidence="1">Cell envelope</location>
    </subcellularLocation>
</comment>
<protein>
    <submittedName>
        <fullName evidence="6">Thiol-disulfide isomerase/thioredoxin</fullName>
    </submittedName>
</protein>
<dbReference type="InterPro" id="IPR013740">
    <property type="entry name" value="Redoxin"/>
</dbReference>
<keyword evidence="2" id="KW-0201">Cytochrome c-type biogenesis</keyword>
<name>A0A7W6HVB7_9BACT</name>
<dbReference type="InterPro" id="IPR050553">
    <property type="entry name" value="Thioredoxin_ResA/DsbE_sf"/>
</dbReference>
<dbReference type="PROSITE" id="PS00194">
    <property type="entry name" value="THIOREDOXIN_1"/>
    <property type="match status" value="1"/>
</dbReference>
<keyword evidence="6" id="KW-0413">Isomerase</keyword>
<dbReference type="AlphaFoldDB" id="A0A7W6HVB7"/>
<dbReference type="PROSITE" id="PS51352">
    <property type="entry name" value="THIOREDOXIN_2"/>
    <property type="match status" value="1"/>
</dbReference>
<gene>
    <name evidence="6" type="ORF">GGR14_001435</name>
</gene>
<dbReference type="PROSITE" id="PS51257">
    <property type="entry name" value="PROKAR_LIPOPROTEIN"/>
    <property type="match status" value="1"/>
</dbReference>
<dbReference type="InterPro" id="IPR025380">
    <property type="entry name" value="DUF4369"/>
</dbReference>
<dbReference type="OrthoDB" id="9794348at2"/>
<dbReference type="InterPro" id="IPR013766">
    <property type="entry name" value="Thioredoxin_domain"/>
</dbReference>
<evidence type="ECO:0000256" key="4">
    <source>
        <dbReference type="ARBA" id="ARBA00023284"/>
    </source>
</evidence>
<dbReference type="Proteomes" id="UP000546007">
    <property type="component" value="Unassembled WGS sequence"/>
</dbReference>
<dbReference type="InterPro" id="IPR017937">
    <property type="entry name" value="Thioredoxin_CS"/>
</dbReference>
<sequence length="367" mass="42271">MVKIMSGWLVMWMALLCGCQSTSKYIIQGNFAGYSGKVFLLSPNMADKLDTLGRVEVRNGNFQLAGMVEKPRFVWLEVENRKLKIPMFLENTSYSVLVDMKEQPATWRVTGGELQQVRERFKREVEDMIREKRDSLEGEYQKCAEEKNLFGKFHVRALLEGLDSLYEKKEDEFIRENDNLVSASLIYVRLSALNKNKMLRGKYELFGDSARNSILGKILARYVENEVDLRKGALFPDFTLQTPQGKSVSLYSVKAKVKIVDFWASWCGPCRAENPHVKELYEKYHDKGLEVISVSLDDKKDKWQKAIEQDGLPWIHVSDLQAWGNPLVKMLGIQGIPYLIVLDKDNRIVGTRLRGEQLDRCVMEAIR</sequence>
<dbReference type="GO" id="GO:0016853">
    <property type="term" value="F:isomerase activity"/>
    <property type="evidence" value="ECO:0007669"/>
    <property type="project" value="UniProtKB-KW"/>
</dbReference>
<dbReference type="GO" id="GO:0030313">
    <property type="term" value="C:cell envelope"/>
    <property type="evidence" value="ECO:0007669"/>
    <property type="project" value="UniProtKB-SubCell"/>
</dbReference>
<accession>A0A7W6HVB7</accession>
<evidence type="ECO:0000256" key="3">
    <source>
        <dbReference type="ARBA" id="ARBA00023157"/>
    </source>
</evidence>
<organism evidence="6 7">
    <name type="scientific">Butyricimonas faecihominis</name>
    <dbReference type="NCBI Taxonomy" id="1472416"/>
    <lineage>
        <taxon>Bacteria</taxon>
        <taxon>Pseudomonadati</taxon>
        <taxon>Bacteroidota</taxon>
        <taxon>Bacteroidia</taxon>
        <taxon>Bacteroidales</taxon>
        <taxon>Odoribacteraceae</taxon>
        <taxon>Butyricimonas</taxon>
    </lineage>
</organism>
<evidence type="ECO:0000256" key="2">
    <source>
        <dbReference type="ARBA" id="ARBA00022748"/>
    </source>
</evidence>
<comment type="caution">
    <text evidence="6">The sequence shown here is derived from an EMBL/GenBank/DDBJ whole genome shotgun (WGS) entry which is preliminary data.</text>
</comment>
<dbReference type="GeneID" id="93100167"/>
<evidence type="ECO:0000313" key="6">
    <source>
        <dbReference type="EMBL" id="MBB4025651.1"/>
    </source>
</evidence>
<dbReference type="RefSeq" id="WP_124317745.1">
    <property type="nucleotide sequence ID" value="NZ_AP028155.1"/>
</dbReference>
<dbReference type="InterPro" id="IPR036249">
    <property type="entry name" value="Thioredoxin-like_sf"/>
</dbReference>